<keyword evidence="3" id="KW-1185">Reference proteome</keyword>
<name>A0ABQ2NY91_9BACI</name>
<organism evidence="2 3">
    <name type="scientific">Oceanobacillus neutriphilus</name>
    <dbReference type="NCBI Taxonomy" id="531815"/>
    <lineage>
        <taxon>Bacteria</taxon>
        <taxon>Bacillati</taxon>
        <taxon>Bacillota</taxon>
        <taxon>Bacilli</taxon>
        <taxon>Bacillales</taxon>
        <taxon>Bacillaceae</taxon>
        <taxon>Oceanobacillus</taxon>
    </lineage>
</organism>
<protein>
    <recommendedName>
        <fullName evidence="4">Phage protein</fullName>
    </recommendedName>
</protein>
<dbReference type="Proteomes" id="UP000641206">
    <property type="component" value="Unassembled WGS sequence"/>
</dbReference>
<dbReference type="EMBL" id="BMLW01000010">
    <property type="protein sequence ID" value="GGP13482.1"/>
    <property type="molecule type" value="Genomic_DNA"/>
</dbReference>
<evidence type="ECO:0000256" key="1">
    <source>
        <dbReference type="SAM" id="Coils"/>
    </source>
</evidence>
<gene>
    <name evidence="2" type="ORF">GCM10011346_33650</name>
</gene>
<evidence type="ECO:0000313" key="3">
    <source>
        <dbReference type="Proteomes" id="UP000641206"/>
    </source>
</evidence>
<feature type="coiled-coil region" evidence="1">
    <location>
        <begin position="133"/>
        <end position="160"/>
    </location>
</feature>
<evidence type="ECO:0000313" key="2">
    <source>
        <dbReference type="EMBL" id="GGP13482.1"/>
    </source>
</evidence>
<comment type="caution">
    <text evidence="2">The sequence shown here is derived from an EMBL/GenBank/DDBJ whole genome shotgun (WGS) entry which is preliminary data.</text>
</comment>
<accession>A0ABQ2NY91</accession>
<evidence type="ECO:0008006" key="4">
    <source>
        <dbReference type="Google" id="ProtNLM"/>
    </source>
</evidence>
<reference evidence="3" key="1">
    <citation type="journal article" date="2019" name="Int. J. Syst. Evol. Microbiol.">
        <title>The Global Catalogue of Microorganisms (GCM) 10K type strain sequencing project: providing services to taxonomists for standard genome sequencing and annotation.</title>
        <authorList>
            <consortium name="The Broad Institute Genomics Platform"/>
            <consortium name="The Broad Institute Genome Sequencing Center for Infectious Disease"/>
            <person name="Wu L."/>
            <person name="Ma J."/>
        </authorList>
    </citation>
    <scope>NUCLEOTIDE SEQUENCE [LARGE SCALE GENOMIC DNA]</scope>
    <source>
        <strain evidence="3">CGMCC 1.7693</strain>
    </source>
</reference>
<keyword evidence="1" id="KW-0175">Coiled coil</keyword>
<dbReference type="RefSeq" id="WP_077603656.1">
    <property type="nucleotide sequence ID" value="NZ_BMLW01000010.1"/>
</dbReference>
<sequence>MNQPTARQAKQFNGIITLTSHAKERLRQRIGIEDIDAGIAWVRTNIERSKRKQNRGHQTHYFTDAYVIVMDGDKVVTVKPSFEANEHSKRLESLIEKEARKFLRLKKAELKKISIAVLETQINFLKAKNPNTIRSITEKLTKLTDEKANLETDIVAMKRAAEGFGVEV</sequence>
<proteinExistence type="predicted"/>